<dbReference type="PRINTS" id="PR01545">
    <property type="entry name" value="THEMAYE10DUF"/>
</dbReference>
<dbReference type="PROSITE" id="PS51257">
    <property type="entry name" value="PROKAR_LIPOPROTEIN"/>
    <property type="match status" value="1"/>
</dbReference>
<organism evidence="3 4">
    <name type="scientific">candidate division CSSED10-310 bacterium</name>
    <dbReference type="NCBI Taxonomy" id="2855610"/>
    <lineage>
        <taxon>Bacteria</taxon>
        <taxon>Bacteria division CSSED10-310</taxon>
    </lineage>
</organism>
<accession>A0ABV6YUG6</accession>
<dbReference type="InterPro" id="IPR013785">
    <property type="entry name" value="Aldolase_TIM"/>
</dbReference>
<dbReference type="Proteomes" id="UP001594351">
    <property type="component" value="Unassembled WGS sequence"/>
</dbReference>
<keyword evidence="4" id="KW-1185">Reference proteome</keyword>
<evidence type="ECO:0000313" key="3">
    <source>
        <dbReference type="EMBL" id="MFC1849847.1"/>
    </source>
</evidence>
<dbReference type="EMBL" id="JBHPBY010000062">
    <property type="protein sequence ID" value="MFC1849847.1"/>
    <property type="molecule type" value="Genomic_DNA"/>
</dbReference>
<dbReference type="SUPFAM" id="SSF51445">
    <property type="entry name" value="(Trans)glycosidases"/>
    <property type="match status" value="2"/>
</dbReference>
<sequence length="333" mass="38107">MKKMPYILILAFITFALVFGACAGSDSDDDDDNNDTEIDYRQEMRNFVQAISQYAKGINPNFNVITQNGQELLTRDGEENGSPDTTYIKALDGVGQEDLFYGYTDDNEATPANEKNYLIAFLDVAKNNGLKVLVTDYCWTRSYMEDSYFQNEKRGYISFAADHRELDNIPAYPTEPYNVSSQNIMSLSDARNFLYLINPSSFPNKGSFLEALRETDYDVFIIDLFYDEAALTAQELASLKIKANGGTRKVIAYMSIGEAESYRFYWQDEWNSNPPSWLAEENPDWPGNFKVRYWDPAWQSIIYGNDGSYVKKILDAGFDGTYLDIIDAFEYFE</sequence>
<dbReference type="Gene3D" id="3.20.20.70">
    <property type="entry name" value="Aldolase class I"/>
    <property type="match status" value="2"/>
</dbReference>
<proteinExistence type="predicted"/>
<dbReference type="Pfam" id="PF03537">
    <property type="entry name" value="Glyco_hydro_114"/>
    <property type="match status" value="1"/>
</dbReference>
<feature type="signal peptide" evidence="1">
    <location>
        <begin position="1"/>
        <end position="23"/>
    </location>
</feature>
<dbReference type="PANTHER" id="PTHR35882">
    <property type="entry name" value="PELA"/>
    <property type="match status" value="1"/>
</dbReference>
<evidence type="ECO:0000313" key="4">
    <source>
        <dbReference type="Proteomes" id="UP001594351"/>
    </source>
</evidence>
<gene>
    <name evidence="3" type="ORF">ACFL27_06525</name>
</gene>
<dbReference type="InterPro" id="IPR017853">
    <property type="entry name" value="GH"/>
</dbReference>
<dbReference type="InterPro" id="IPR016062">
    <property type="entry name" value="TM1410-rel"/>
</dbReference>
<protein>
    <submittedName>
        <fullName evidence="3">Endo alpha-1,4 polygalactosaminidase</fullName>
    </submittedName>
</protein>
<dbReference type="PANTHER" id="PTHR35882:SF2">
    <property type="entry name" value="PELA"/>
    <property type="match status" value="1"/>
</dbReference>
<comment type="caution">
    <text evidence="3">The sequence shown here is derived from an EMBL/GenBank/DDBJ whole genome shotgun (WGS) entry which is preliminary data.</text>
</comment>
<name>A0ABV6YUG6_UNCC1</name>
<keyword evidence="1" id="KW-0732">Signal</keyword>
<feature type="chain" id="PRO_5045651985" evidence="1">
    <location>
        <begin position="24"/>
        <end position="333"/>
    </location>
</feature>
<feature type="domain" description="Glycoside-hydrolase family GH114 TIM-barrel" evidence="2">
    <location>
        <begin position="216"/>
        <end position="330"/>
    </location>
</feature>
<dbReference type="InterPro" id="IPR004352">
    <property type="entry name" value="GH114_TIM-barrel"/>
</dbReference>
<evidence type="ECO:0000256" key="1">
    <source>
        <dbReference type="SAM" id="SignalP"/>
    </source>
</evidence>
<evidence type="ECO:0000259" key="2">
    <source>
        <dbReference type="Pfam" id="PF03537"/>
    </source>
</evidence>
<reference evidence="3 4" key="1">
    <citation type="submission" date="2024-09" db="EMBL/GenBank/DDBJ databases">
        <title>Laminarin stimulates single cell rates of sulfate reduction while oxygen inhibits transcriptomic activity in coastal marine sediment.</title>
        <authorList>
            <person name="Lindsay M."/>
            <person name="Orcutt B."/>
            <person name="Emerson D."/>
            <person name="Stepanauskas R."/>
            <person name="D'Angelo T."/>
        </authorList>
    </citation>
    <scope>NUCLEOTIDE SEQUENCE [LARGE SCALE GENOMIC DNA]</scope>
    <source>
        <strain evidence="3">SAG AM-311-K15</strain>
    </source>
</reference>